<feature type="domain" description="Acyl-CoA oxidase/dehydrogenase middle" evidence="7">
    <location>
        <begin position="161"/>
        <end position="232"/>
    </location>
</feature>
<dbReference type="InterPro" id="IPR046373">
    <property type="entry name" value="Acyl-CoA_Oxase/DH_mid-dom_sf"/>
</dbReference>
<feature type="domain" description="Acyl-CoA dehydrogenase/oxidase C-terminal" evidence="6">
    <location>
        <begin position="288"/>
        <end position="455"/>
    </location>
</feature>
<evidence type="ECO:0000256" key="1">
    <source>
        <dbReference type="ARBA" id="ARBA00001974"/>
    </source>
</evidence>
<evidence type="ECO:0000313" key="11">
    <source>
        <dbReference type="EMBL" id="GGP29162.1"/>
    </source>
</evidence>
<reference evidence="12" key="3">
    <citation type="journal article" date="2019" name="Int. J. Syst. Evol. Microbiol.">
        <title>The Global Catalogue of Microorganisms (GCM) 10K type strain sequencing project: providing services to taxonomists for standard genome sequencing and annotation.</title>
        <authorList>
            <consortium name="The Broad Institute Genomics Platform"/>
            <consortium name="The Broad Institute Genome Sequencing Center for Infectious Disease"/>
            <person name="Wu L."/>
            <person name="Ma J."/>
        </authorList>
    </citation>
    <scope>NUCLEOTIDE SEQUENCE [LARGE SCALE GENOMIC DNA]</scope>
    <source>
        <strain evidence="12">CGMCC 1.8884</strain>
    </source>
</reference>
<keyword evidence="12" id="KW-1185">Reference proteome</keyword>
<dbReference type="GO" id="GO:0050660">
    <property type="term" value="F:flavin adenine dinucleotide binding"/>
    <property type="evidence" value="ECO:0007669"/>
    <property type="project" value="InterPro"/>
</dbReference>
<dbReference type="Pfam" id="PF00441">
    <property type="entry name" value="Acyl-CoA_dh_1"/>
    <property type="match status" value="1"/>
</dbReference>
<dbReference type="Gene3D" id="1.20.140.10">
    <property type="entry name" value="Butyryl-CoA Dehydrogenase, subunit A, domain 3"/>
    <property type="match status" value="1"/>
</dbReference>
<reference evidence="11" key="1">
    <citation type="journal article" date="2014" name="Int. J. Syst. Evol. Microbiol.">
        <title>Complete genome of a new Firmicutes species belonging to the dominant human colonic microbiota ('Ruminococcus bicirculans') reveals two chromosomes and a selective capacity to utilize plant glucans.</title>
        <authorList>
            <consortium name="NISC Comparative Sequencing Program"/>
            <person name="Wegmann U."/>
            <person name="Louis P."/>
            <person name="Goesmann A."/>
            <person name="Henrissat B."/>
            <person name="Duncan S.H."/>
            <person name="Flint H.J."/>
        </authorList>
    </citation>
    <scope>NUCLEOTIDE SEQUENCE</scope>
    <source>
        <strain evidence="11">CGMCC 1.8884</strain>
    </source>
</reference>
<gene>
    <name evidence="11" type="ORF">GCM10008021_08130</name>
    <name evidence="10" type="ORF">GCM10010914_14020</name>
</gene>
<dbReference type="Proteomes" id="UP000630135">
    <property type="component" value="Unassembled WGS sequence"/>
</dbReference>
<sequence>MAPFLSKRDLQFQLFEVLDTARLPERPRFAEHSREVYQDILNVAYGVAEKYFANHARAADVNEPHIEGGKVKLLPEAKQALEAFRDAGFFSAHHDEALGGLQLPWVVMQAVQAHFQAANPGTSSYSFLTIGNANLQRVFASPEQQEKYMRPLLEGRWFGTMALSEPHAGSGLADITTTATPREDGTYSITGTKMWISGGEHELSENIVHLVLARIKGAPAGVKGISLFLVPRYRIDADGSVGQGEAKQSNHVVLAGLNHKMGHRGTTNTLLNFGEGGETIGELVGEPGRGLAQMFHMMNEARIGVGMGAVMSGYAGYLASLEYARDRRQGRPASNRDPQAEPVPIIEHADVRRMLLRQKVFVEGGLSLALYAASLVDDLNTGPEDGRADTALLLDLLTPIAKSWPSKYSQEALSDAIQVMGGAGYTRDTPVEMYYRDNRLNPIHEGTEGIQGNDLLGRKLTQASGRGLEVLLARMEADLQAAEGHEELADIRAGLQEAIRQSTAALQSLLRRAPELGPDLFLANANAALDMVGHTVVGWMWLRQALAAARALPEARSSDRDFYQGKLHAARFFARYELPRVRTWAELLASADPTTLEMQESWF</sequence>
<evidence type="ECO:0000256" key="3">
    <source>
        <dbReference type="ARBA" id="ARBA00022630"/>
    </source>
</evidence>
<reference evidence="10" key="2">
    <citation type="journal article" date="2014" name="Int. J. Syst. Evol. Microbiol.">
        <title>Complete genome sequence of Corynebacterium casei LMG S-19264T (=DSM 44701T), isolated from a smear-ripened cheese.</title>
        <authorList>
            <consortium name="US DOE Joint Genome Institute (JGI-PGF)"/>
            <person name="Walter F."/>
            <person name="Albersmeier A."/>
            <person name="Kalinowski J."/>
            <person name="Ruckert C."/>
        </authorList>
    </citation>
    <scope>NUCLEOTIDE SEQUENCE</scope>
    <source>
        <strain evidence="10">CGMCC 1.8885</strain>
    </source>
</reference>
<dbReference type="Gene3D" id="2.40.110.10">
    <property type="entry name" value="Butyryl-CoA Dehydrogenase, subunit A, domain 2"/>
    <property type="match status" value="1"/>
</dbReference>
<dbReference type="Gene3D" id="1.10.540.10">
    <property type="entry name" value="Acyl-CoA dehydrogenase/oxidase, N-terminal domain"/>
    <property type="match status" value="1"/>
</dbReference>
<dbReference type="PANTHER" id="PTHR42803:SF3">
    <property type="entry name" value="ACYL-COA DEHYDROGENASE-RELATED"/>
    <property type="match status" value="1"/>
</dbReference>
<dbReference type="InterPro" id="IPR036250">
    <property type="entry name" value="AcylCo_DH-like_C"/>
</dbReference>
<dbReference type="GeneID" id="59166352"/>
<dbReference type="InterPro" id="IPR037069">
    <property type="entry name" value="AcylCoA_DH/ox_N_sf"/>
</dbReference>
<comment type="caution">
    <text evidence="10">The sequence shown here is derived from an EMBL/GenBank/DDBJ whole genome shotgun (WGS) entry which is preliminary data.</text>
</comment>
<accession>A0AAV4K6B1</accession>
<evidence type="ECO:0000313" key="13">
    <source>
        <dbReference type="Proteomes" id="UP000652720"/>
    </source>
</evidence>
<evidence type="ECO:0000313" key="12">
    <source>
        <dbReference type="Proteomes" id="UP000630135"/>
    </source>
</evidence>
<evidence type="ECO:0000259" key="8">
    <source>
        <dbReference type="Pfam" id="PF02771"/>
    </source>
</evidence>
<evidence type="ECO:0000259" key="6">
    <source>
        <dbReference type="Pfam" id="PF00441"/>
    </source>
</evidence>
<comment type="similarity">
    <text evidence="2 5">Belongs to the acyl-CoA dehydrogenase family.</text>
</comment>
<dbReference type="EMBL" id="BMLZ01000007">
    <property type="protein sequence ID" value="GGP29162.1"/>
    <property type="molecule type" value="Genomic_DNA"/>
</dbReference>
<evidence type="ECO:0000313" key="10">
    <source>
        <dbReference type="EMBL" id="GGI81002.1"/>
    </source>
</evidence>
<dbReference type="Pfam" id="PF12806">
    <property type="entry name" value="Acyl-CoA_dh_C"/>
    <property type="match status" value="1"/>
</dbReference>
<evidence type="ECO:0000256" key="4">
    <source>
        <dbReference type="ARBA" id="ARBA00022827"/>
    </source>
</evidence>
<evidence type="ECO:0000259" key="9">
    <source>
        <dbReference type="Pfam" id="PF12806"/>
    </source>
</evidence>
<reference evidence="10" key="4">
    <citation type="submission" date="2023-08" db="EMBL/GenBank/DDBJ databases">
        <authorList>
            <person name="Sun Q."/>
            <person name="Zhou Y."/>
        </authorList>
    </citation>
    <scope>NUCLEOTIDE SEQUENCE</scope>
    <source>
        <strain evidence="11">CGMCC 1.8884</strain>
        <strain evidence="10">CGMCC 1.8885</strain>
    </source>
</reference>
<dbReference type="InterPro" id="IPR052166">
    <property type="entry name" value="Diverse_Acyl-CoA_DH"/>
</dbReference>
<dbReference type="RefSeq" id="WP_017869481.1">
    <property type="nucleotide sequence ID" value="NZ_BMLZ01000007.1"/>
</dbReference>
<dbReference type="GO" id="GO:0016627">
    <property type="term" value="F:oxidoreductase activity, acting on the CH-CH group of donors"/>
    <property type="evidence" value="ECO:0007669"/>
    <property type="project" value="InterPro"/>
</dbReference>
<evidence type="ECO:0000256" key="5">
    <source>
        <dbReference type="RuleBase" id="RU362125"/>
    </source>
</evidence>
<dbReference type="PANTHER" id="PTHR42803">
    <property type="entry name" value="ACYL-COA DEHYDROGENASE"/>
    <property type="match status" value="1"/>
</dbReference>
<dbReference type="InterPro" id="IPR013786">
    <property type="entry name" value="AcylCoA_DH/ox_N"/>
</dbReference>
<dbReference type="Pfam" id="PF02770">
    <property type="entry name" value="Acyl-CoA_dh_M"/>
    <property type="match status" value="1"/>
</dbReference>
<dbReference type="InterPro" id="IPR009100">
    <property type="entry name" value="AcylCoA_DH/oxidase_NM_dom_sf"/>
</dbReference>
<organism evidence="10 13">
    <name type="scientific">Deinococcus wulumuqiensis</name>
    <dbReference type="NCBI Taxonomy" id="980427"/>
    <lineage>
        <taxon>Bacteria</taxon>
        <taxon>Thermotogati</taxon>
        <taxon>Deinococcota</taxon>
        <taxon>Deinococci</taxon>
        <taxon>Deinococcales</taxon>
        <taxon>Deinococcaceae</taxon>
        <taxon>Deinococcus</taxon>
    </lineage>
</organism>
<dbReference type="InterPro" id="IPR006091">
    <property type="entry name" value="Acyl-CoA_Oxase/DH_mid-dom"/>
</dbReference>
<keyword evidence="4 5" id="KW-0274">FAD</keyword>
<dbReference type="AlphaFoldDB" id="A0AAV4K6B1"/>
<protein>
    <submittedName>
        <fullName evidence="10">Acyl-CoA dehydrogenase</fullName>
    </submittedName>
</protein>
<dbReference type="SUPFAM" id="SSF47203">
    <property type="entry name" value="Acyl-CoA dehydrogenase C-terminal domain-like"/>
    <property type="match status" value="1"/>
</dbReference>
<dbReference type="Pfam" id="PF02771">
    <property type="entry name" value="Acyl-CoA_dh_N"/>
    <property type="match status" value="1"/>
</dbReference>
<dbReference type="EMBL" id="BMMA01000010">
    <property type="protein sequence ID" value="GGI81002.1"/>
    <property type="molecule type" value="Genomic_DNA"/>
</dbReference>
<feature type="domain" description="Acetyl-CoA dehydrogenase-like C-terminal" evidence="9">
    <location>
        <begin position="472"/>
        <end position="599"/>
    </location>
</feature>
<keyword evidence="5" id="KW-0560">Oxidoreductase</keyword>
<dbReference type="Proteomes" id="UP000652720">
    <property type="component" value="Unassembled WGS sequence"/>
</dbReference>
<evidence type="ECO:0000256" key="2">
    <source>
        <dbReference type="ARBA" id="ARBA00009347"/>
    </source>
</evidence>
<proteinExistence type="inferred from homology"/>
<evidence type="ECO:0000259" key="7">
    <source>
        <dbReference type="Pfam" id="PF02770"/>
    </source>
</evidence>
<dbReference type="InterPro" id="IPR009075">
    <property type="entry name" value="AcylCo_DH/oxidase_C"/>
</dbReference>
<name>A0AAV4K6B1_9DEIO</name>
<comment type="cofactor">
    <cofactor evidence="1 5">
        <name>FAD</name>
        <dbReference type="ChEBI" id="CHEBI:57692"/>
    </cofactor>
</comment>
<dbReference type="InterPro" id="IPR025878">
    <property type="entry name" value="Acyl-CoA_dh-like_C_dom"/>
</dbReference>
<dbReference type="SUPFAM" id="SSF56645">
    <property type="entry name" value="Acyl-CoA dehydrogenase NM domain-like"/>
    <property type="match status" value="1"/>
</dbReference>
<feature type="domain" description="Acyl-CoA dehydrogenase/oxidase N-terminal" evidence="8">
    <location>
        <begin position="75"/>
        <end position="155"/>
    </location>
</feature>
<keyword evidence="3 5" id="KW-0285">Flavoprotein</keyword>